<sequence length="445" mass="50044">MDIIGQFPLFYFPEYGSAWMMGITGTIHILFSHTSVGAAMLFAFLAHKAYKENRSDYYPYMKKYGMFLLIFSYVLGSITGPGIWNTATAASPRGISALIHNFVWVWATEWVFFIYEVIGVFVLVYFIDRIDRKTHLKLTYTFALASVGTLALIIGIISFMMLPGTQAFYATGSASDAFFGINTFPHMFLRIGFMIMMSGVIGLVISSSMRKENEELSNELSRKMGYISIIGGFITLFFFIWYMGTLPENAHAVFAFSKDAIIQNRIILTLVFVAYFAIAIIKPRWINPIIASVMIGVILISGLWSGEKLRESMRKPYVAGQYIYSNQIISRDVPGKNIKSELPIIAEKGLLHLNPFVPARLKTITDENRKDAGELLAKMACSNCHSLEKTGVFRPLKDRLTGMDKEGIKSILYVIGEGGMSYMPTLKLPEAEYDAIAEYFASLHY</sequence>
<keyword evidence="2 4" id="KW-0479">Metal-binding</keyword>
<organism evidence="7 8">
    <name type="scientific">Sulfurospirillum cavolei</name>
    <dbReference type="NCBI Taxonomy" id="366522"/>
    <lineage>
        <taxon>Bacteria</taxon>
        <taxon>Pseudomonadati</taxon>
        <taxon>Campylobacterota</taxon>
        <taxon>Epsilonproteobacteria</taxon>
        <taxon>Campylobacterales</taxon>
        <taxon>Sulfurospirillaceae</taxon>
        <taxon>Sulfurospirillum</taxon>
    </lineage>
</organism>
<evidence type="ECO:0000256" key="5">
    <source>
        <dbReference type="SAM" id="Phobius"/>
    </source>
</evidence>
<evidence type="ECO:0000256" key="1">
    <source>
        <dbReference type="ARBA" id="ARBA00022617"/>
    </source>
</evidence>
<dbReference type="Gene3D" id="1.10.760.10">
    <property type="entry name" value="Cytochrome c-like domain"/>
    <property type="match status" value="1"/>
</dbReference>
<evidence type="ECO:0000313" key="8">
    <source>
        <dbReference type="Proteomes" id="UP000231638"/>
    </source>
</evidence>
<dbReference type="PROSITE" id="PS51007">
    <property type="entry name" value="CYTC"/>
    <property type="match status" value="1"/>
</dbReference>
<dbReference type="InterPro" id="IPR009056">
    <property type="entry name" value="Cyt_c-like_dom"/>
</dbReference>
<dbReference type="GO" id="GO:0009055">
    <property type="term" value="F:electron transfer activity"/>
    <property type="evidence" value="ECO:0007669"/>
    <property type="project" value="InterPro"/>
</dbReference>
<proteinExistence type="predicted"/>
<dbReference type="GO" id="GO:0020037">
    <property type="term" value="F:heme binding"/>
    <property type="evidence" value="ECO:0007669"/>
    <property type="project" value="InterPro"/>
</dbReference>
<dbReference type="EMBL" id="DLUG01000242">
    <property type="protein sequence ID" value="DAB35583.1"/>
    <property type="molecule type" value="Genomic_DNA"/>
</dbReference>
<keyword evidence="3 4" id="KW-0408">Iron</keyword>
<evidence type="ECO:0000259" key="6">
    <source>
        <dbReference type="PROSITE" id="PS51007"/>
    </source>
</evidence>
<feature type="transmembrane region" description="Helical" evidence="5">
    <location>
        <begin position="66"/>
        <end position="84"/>
    </location>
</feature>
<keyword evidence="5" id="KW-1133">Transmembrane helix</keyword>
<dbReference type="GO" id="GO:0046872">
    <property type="term" value="F:metal ion binding"/>
    <property type="evidence" value="ECO:0007669"/>
    <property type="project" value="UniProtKB-KW"/>
</dbReference>
<feature type="transmembrane region" description="Helical" evidence="5">
    <location>
        <begin position="225"/>
        <end position="242"/>
    </location>
</feature>
<comment type="caution">
    <text evidence="7">The sequence shown here is derived from an EMBL/GenBank/DDBJ whole genome shotgun (WGS) entry which is preliminary data.</text>
</comment>
<evidence type="ECO:0000313" key="7">
    <source>
        <dbReference type="EMBL" id="DAB35583.1"/>
    </source>
</evidence>
<feature type="transmembrane region" description="Helical" evidence="5">
    <location>
        <begin position="104"/>
        <end position="126"/>
    </location>
</feature>
<dbReference type="Proteomes" id="UP000231638">
    <property type="component" value="Unassembled WGS sequence"/>
</dbReference>
<dbReference type="AlphaFoldDB" id="A0A2D3WGE5"/>
<name>A0A2D3WGE5_9BACT</name>
<dbReference type="InterPro" id="IPR036909">
    <property type="entry name" value="Cyt_c-like_dom_sf"/>
</dbReference>
<dbReference type="STRING" id="366522.GCA_001548055_02671"/>
<evidence type="ECO:0000256" key="2">
    <source>
        <dbReference type="ARBA" id="ARBA00022723"/>
    </source>
</evidence>
<feature type="transmembrane region" description="Helical" evidence="5">
    <location>
        <begin position="18"/>
        <end position="45"/>
    </location>
</feature>
<feature type="transmembrane region" description="Helical" evidence="5">
    <location>
        <begin position="138"/>
        <end position="162"/>
    </location>
</feature>
<reference evidence="7 8" key="1">
    <citation type="journal article" date="2017" name="Front. Microbiol.">
        <title>Comparative Genomic Analysis of the Class Epsilonproteobacteria and Proposed Reclassification to Epsilonbacteraeota (phyl. nov.).</title>
        <authorList>
            <person name="Waite D.W."/>
            <person name="Vanwonterghem I."/>
            <person name="Rinke C."/>
            <person name="Parks D.H."/>
            <person name="Zhang Y."/>
            <person name="Takai K."/>
            <person name="Sievert S.M."/>
            <person name="Simon J."/>
            <person name="Campbell B.J."/>
            <person name="Hanson T.E."/>
            <person name="Woyke T."/>
            <person name="Klotz M.G."/>
            <person name="Hugenholtz P."/>
        </authorList>
    </citation>
    <scope>NUCLEOTIDE SEQUENCE [LARGE SCALE GENOMIC DNA]</scope>
    <source>
        <strain evidence="7">UBA11420</strain>
    </source>
</reference>
<accession>A0A2D3WGE5</accession>
<feature type="transmembrane region" description="Helical" evidence="5">
    <location>
        <begin position="187"/>
        <end position="205"/>
    </location>
</feature>
<evidence type="ECO:0000256" key="4">
    <source>
        <dbReference type="PROSITE-ProRule" id="PRU00433"/>
    </source>
</evidence>
<feature type="transmembrane region" description="Helical" evidence="5">
    <location>
        <begin position="262"/>
        <end position="281"/>
    </location>
</feature>
<dbReference type="SUPFAM" id="SSF46626">
    <property type="entry name" value="Cytochrome c"/>
    <property type="match status" value="1"/>
</dbReference>
<keyword evidence="5" id="KW-0472">Membrane</keyword>
<keyword evidence="5" id="KW-0812">Transmembrane</keyword>
<evidence type="ECO:0000256" key="3">
    <source>
        <dbReference type="ARBA" id="ARBA00023004"/>
    </source>
</evidence>
<feature type="transmembrane region" description="Helical" evidence="5">
    <location>
        <begin position="288"/>
        <end position="306"/>
    </location>
</feature>
<keyword evidence="1 4" id="KW-0349">Heme</keyword>
<protein>
    <submittedName>
        <fullName evidence="7">Cytochrome C</fullName>
    </submittedName>
</protein>
<gene>
    <name evidence="7" type="ORF">CFH80_09375</name>
</gene>
<feature type="domain" description="Cytochrome c" evidence="6">
    <location>
        <begin position="368"/>
        <end position="444"/>
    </location>
</feature>